<dbReference type="PANTHER" id="PTHR11097:SF14">
    <property type="entry name" value="EXOSOME COMPLEX COMPONENT RRP45"/>
    <property type="match status" value="1"/>
</dbReference>
<dbReference type="InterPro" id="IPR027408">
    <property type="entry name" value="PNPase/RNase_PH_dom_sf"/>
</dbReference>
<evidence type="ECO:0000313" key="5">
    <source>
        <dbReference type="EMBL" id="JAG08157.1"/>
    </source>
</evidence>
<dbReference type="GO" id="GO:0071038">
    <property type="term" value="P:TRAMP-dependent tRNA surveillance pathway"/>
    <property type="evidence" value="ECO:0007669"/>
    <property type="project" value="TreeGrafter"/>
</dbReference>
<keyword evidence="2" id="KW-0963">Cytoplasm</keyword>
<evidence type="ECO:0000256" key="2">
    <source>
        <dbReference type="ARBA" id="ARBA00022490"/>
    </source>
</evidence>
<feature type="domain" description="Exoribonuclease phosphorolytic" evidence="4">
    <location>
        <begin position="36"/>
        <end position="86"/>
    </location>
</feature>
<proteinExistence type="inferred from homology"/>
<feature type="region of interest" description="Disordered" evidence="3">
    <location>
        <begin position="1"/>
        <end position="28"/>
    </location>
</feature>
<evidence type="ECO:0000259" key="4">
    <source>
        <dbReference type="Pfam" id="PF03725"/>
    </source>
</evidence>
<organism evidence="5">
    <name type="scientific">Lygus hesperus</name>
    <name type="common">Western plant bug</name>
    <dbReference type="NCBI Taxonomy" id="30085"/>
    <lineage>
        <taxon>Eukaryota</taxon>
        <taxon>Metazoa</taxon>
        <taxon>Ecdysozoa</taxon>
        <taxon>Arthropoda</taxon>
        <taxon>Hexapoda</taxon>
        <taxon>Insecta</taxon>
        <taxon>Pterygota</taxon>
        <taxon>Neoptera</taxon>
        <taxon>Paraneoptera</taxon>
        <taxon>Hemiptera</taxon>
        <taxon>Heteroptera</taxon>
        <taxon>Panheteroptera</taxon>
        <taxon>Cimicomorpha</taxon>
        <taxon>Miridae</taxon>
        <taxon>Mirini</taxon>
        <taxon>Lygus</taxon>
    </lineage>
</organism>
<gene>
    <name evidence="5" type="primary">EXOSC8_0</name>
    <name evidence="5" type="ORF">CM83_2091</name>
</gene>
<dbReference type="Gene3D" id="3.30.230.70">
    <property type="entry name" value="GHMP Kinase, N-terminal domain"/>
    <property type="match status" value="1"/>
</dbReference>
<comment type="similarity">
    <text evidence="1">Belongs to the RNase PH family.</text>
</comment>
<dbReference type="GO" id="GO:0000176">
    <property type="term" value="C:nuclear exosome (RNase complex)"/>
    <property type="evidence" value="ECO:0007669"/>
    <property type="project" value="TreeGrafter"/>
</dbReference>
<dbReference type="InterPro" id="IPR036345">
    <property type="entry name" value="ExoRNase_PH_dom2_sf"/>
</dbReference>
<feature type="compositionally biased region" description="Low complexity" evidence="3">
    <location>
        <begin position="1"/>
        <end position="12"/>
    </location>
</feature>
<dbReference type="GO" id="GO:0035925">
    <property type="term" value="F:mRNA 3'-UTR AU-rich region binding"/>
    <property type="evidence" value="ECO:0007669"/>
    <property type="project" value="TreeGrafter"/>
</dbReference>
<dbReference type="GO" id="GO:0016075">
    <property type="term" value="P:rRNA catabolic process"/>
    <property type="evidence" value="ECO:0007669"/>
    <property type="project" value="TreeGrafter"/>
</dbReference>
<dbReference type="GO" id="GO:0034473">
    <property type="term" value="P:U1 snRNA 3'-end processing"/>
    <property type="evidence" value="ECO:0007669"/>
    <property type="project" value="TreeGrafter"/>
</dbReference>
<dbReference type="EMBL" id="GBHO01035447">
    <property type="protein sequence ID" value="JAG08157.1"/>
    <property type="molecule type" value="Transcribed_RNA"/>
</dbReference>
<dbReference type="Pfam" id="PF03725">
    <property type="entry name" value="RNase_PH_C"/>
    <property type="match status" value="1"/>
</dbReference>
<evidence type="ECO:0000256" key="3">
    <source>
        <dbReference type="SAM" id="MobiDB-lite"/>
    </source>
</evidence>
<evidence type="ECO:0000256" key="1">
    <source>
        <dbReference type="ARBA" id="ARBA00006678"/>
    </source>
</evidence>
<reference evidence="5" key="1">
    <citation type="journal article" date="2014" name="PLoS ONE">
        <title>Transcriptome-Based Identification of ABC Transporters in the Western Tarnished Plant Bug Lygus hesperus.</title>
        <authorList>
            <person name="Hull J.J."/>
            <person name="Chaney K."/>
            <person name="Geib S.M."/>
            <person name="Fabrick J.A."/>
            <person name="Brent C.S."/>
            <person name="Walsh D."/>
            <person name="Lavine L.C."/>
        </authorList>
    </citation>
    <scope>NUCLEOTIDE SEQUENCE</scope>
</reference>
<reference evidence="5" key="2">
    <citation type="submission" date="2014-07" db="EMBL/GenBank/DDBJ databases">
        <authorList>
            <person name="Hull J."/>
        </authorList>
    </citation>
    <scope>NUCLEOTIDE SEQUENCE</scope>
</reference>
<dbReference type="InterPro" id="IPR050590">
    <property type="entry name" value="Exosome_comp_Rrp42_subfam"/>
</dbReference>
<dbReference type="GO" id="GO:0000177">
    <property type="term" value="C:cytoplasmic exosome (RNase complex)"/>
    <property type="evidence" value="ECO:0007669"/>
    <property type="project" value="TreeGrafter"/>
</dbReference>
<dbReference type="InterPro" id="IPR015847">
    <property type="entry name" value="ExoRNase_PH_dom2"/>
</dbReference>
<dbReference type="GO" id="GO:0071028">
    <property type="term" value="P:nuclear mRNA surveillance"/>
    <property type="evidence" value="ECO:0007669"/>
    <property type="project" value="TreeGrafter"/>
</dbReference>
<dbReference type="PANTHER" id="PTHR11097">
    <property type="entry name" value="EXOSOME COMPLEX EXONUCLEASE RIBOSOMAL RNA PROCESSING PROTEIN"/>
    <property type="match status" value="1"/>
</dbReference>
<dbReference type="GO" id="GO:0034476">
    <property type="term" value="P:U5 snRNA 3'-end processing"/>
    <property type="evidence" value="ECO:0007669"/>
    <property type="project" value="TreeGrafter"/>
</dbReference>
<protein>
    <submittedName>
        <fullName evidence="5">Exosome complex component RRP43</fullName>
    </submittedName>
</protein>
<dbReference type="GO" id="GO:0000467">
    <property type="term" value="P:exonucleolytic trimming to generate mature 3'-end of 5.8S rRNA from tricistronic rRNA transcript (SSU-rRNA, 5.8S rRNA, LSU-rRNA)"/>
    <property type="evidence" value="ECO:0007669"/>
    <property type="project" value="TreeGrafter"/>
</dbReference>
<dbReference type="GO" id="GO:0071035">
    <property type="term" value="P:nuclear polyadenylation-dependent rRNA catabolic process"/>
    <property type="evidence" value="ECO:0007669"/>
    <property type="project" value="TreeGrafter"/>
</dbReference>
<dbReference type="GO" id="GO:0034475">
    <property type="term" value="P:U4 snRNA 3'-end processing"/>
    <property type="evidence" value="ECO:0007669"/>
    <property type="project" value="TreeGrafter"/>
</dbReference>
<dbReference type="AlphaFoldDB" id="A0A0A9WIA8"/>
<dbReference type="SUPFAM" id="SSF55666">
    <property type="entry name" value="Ribonuclease PH domain 2-like"/>
    <property type="match status" value="1"/>
</dbReference>
<name>A0A0A9WIA8_LYGHE</name>
<sequence>MLPSSPSSPSSSDLVTSEYVGCSSSNNSNNINELILIVDPTTEEAAAAATLLTIAVTAEGQVCAIEKREGSGVSLAVIEKCIGMAIALAPSMLTAMQTAMIEHEQGRERLIKSQFL</sequence>
<accession>A0A0A9WIA8</accession>